<reference evidence="2 3" key="1">
    <citation type="submission" date="2018-11" db="EMBL/GenBank/DDBJ databases">
        <authorList>
            <consortium name="Pathogen Informatics"/>
        </authorList>
    </citation>
    <scope>NUCLEOTIDE SEQUENCE [LARGE SCALE GENOMIC DNA]</scope>
    <source>
        <strain evidence="2 3">MHpl1</strain>
    </source>
</reference>
<protein>
    <submittedName>
        <fullName evidence="2">Uncharacterized protein</fullName>
    </submittedName>
</protein>
<evidence type="ECO:0000313" key="2">
    <source>
        <dbReference type="EMBL" id="VDO88785.1"/>
    </source>
</evidence>
<feature type="region of interest" description="Disordered" evidence="1">
    <location>
        <begin position="22"/>
        <end position="45"/>
    </location>
</feature>
<sequence length="45" mass="5106">MVDGSPRGTSLYEKRFMFPPGCNNSRSVTKSLDPFWTPKTKTALR</sequence>
<organism evidence="2 3">
    <name type="scientific">Haemonchus placei</name>
    <name type="common">Barber's pole worm</name>
    <dbReference type="NCBI Taxonomy" id="6290"/>
    <lineage>
        <taxon>Eukaryota</taxon>
        <taxon>Metazoa</taxon>
        <taxon>Ecdysozoa</taxon>
        <taxon>Nematoda</taxon>
        <taxon>Chromadorea</taxon>
        <taxon>Rhabditida</taxon>
        <taxon>Rhabditina</taxon>
        <taxon>Rhabditomorpha</taxon>
        <taxon>Strongyloidea</taxon>
        <taxon>Trichostrongylidae</taxon>
        <taxon>Haemonchus</taxon>
    </lineage>
</organism>
<proteinExistence type="predicted"/>
<evidence type="ECO:0000256" key="1">
    <source>
        <dbReference type="SAM" id="MobiDB-lite"/>
    </source>
</evidence>
<dbReference type="Proteomes" id="UP000268014">
    <property type="component" value="Unassembled WGS sequence"/>
</dbReference>
<gene>
    <name evidence="2" type="ORF">HPLM_LOCUS21251</name>
</gene>
<accession>A0A3P8CXB9</accession>
<evidence type="ECO:0000313" key="3">
    <source>
        <dbReference type="Proteomes" id="UP000268014"/>
    </source>
</evidence>
<keyword evidence="3" id="KW-1185">Reference proteome</keyword>
<dbReference type="AlphaFoldDB" id="A0A3P8CXB9"/>
<name>A0A3P8CXB9_HAEPC</name>
<dbReference type="EMBL" id="UZAF01023169">
    <property type="protein sequence ID" value="VDO88785.1"/>
    <property type="molecule type" value="Genomic_DNA"/>
</dbReference>